<reference evidence="1 2" key="1">
    <citation type="submission" date="2024-07" db="EMBL/GenBank/DDBJ databases">
        <title>Section-level genome sequencing and comparative genomics of Aspergillus sections Usti and Cavernicolus.</title>
        <authorList>
            <consortium name="Lawrence Berkeley National Laboratory"/>
            <person name="Nybo J.L."/>
            <person name="Vesth T.C."/>
            <person name="Theobald S."/>
            <person name="Frisvad J.C."/>
            <person name="Larsen T.O."/>
            <person name="Kjaerboelling I."/>
            <person name="Rothschild-Mancinelli K."/>
            <person name="Lyhne E.K."/>
            <person name="Kogle M.E."/>
            <person name="Barry K."/>
            <person name="Clum A."/>
            <person name="Na H."/>
            <person name="Ledsgaard L."/>
            <person name="Lin J."/>
            <person name="Lipzen A."/>
            <person name="Kuo A."/>
            <person name="Riley R."/>
            <person name="Mondo S."/>
            <person name="LaButti K."/>
            <person name="Haridas S."/>
            <person name="Pangalinan J."/>
            <person name="Salamov A.A."/>
            <person name="Simmons B.A."/>
            <person name="Magnuson J.K."/>
            <person name="Chen J."/>
            <person name="Drula E."/>
            <person name="Henrissat B."/>
            <person name="Wiebenga A."/>
            <person name="Lubbers R.J."/>
            <person name="Gomes A.C."/>
            <person name="Makela M.R."/>
            <person name="Stajich J."/>
            <person name="Grigoriev I.V."/>
            <person name="Mortensen U.H."/>
            <person name="De vries R.P."/>
            <person name="Baker S.E."/>
            <person name="Andersen M.R."/>
        </authorList>
    </citation>
    <scope>NUCLEOTIDE SEQUENCE [LARGE SCALE GENOMIC DNA]</scope>
    <source>
        <strain evidence="1 2">CBS 600.67</strain>
    </source>
</reference>
<accession>A0ABR4HHB5</accession>
<gene>
    <name evidence="1" type="ORF">BDW59DRAFT_154128</name>
</gene>
<comment type="caution">
    <text evidence="1">The sequence shown here is derived from an EMBL/GenBank/DDBJ whole genome shotgun (WGS) entry which is preliminary data.</text>
</comment>
<evidence type="ECO:0000313" key="2">
    <source>
        <dbReference type="Proteomes" id="UP001610335"/>
    </source>
</evidence>
<evidence type="ECO:0000313" key="1">
    <source>
        <dbReference type="EMBL" id="KAL2814876.1"/>
    </source>
</evidence>
<sequence>MNRFDRPASLVRPNKPVKKLLIFLIGYPGVNSPRLRQQMGLEVRGMEEARWFARSDSAGNGKTGVQFVVEMCQGARSRNT</sequence>
<name>A0ABR4HHB5_9EURO</name>
<organism evidence="1 2">
    <name type="scientific">Aspergillus cavernicola</name>
    <dbReference type="NCBI Taxonomy" id="176166"/>
    <lineage>
        <taxon>Eukaryota</taxon>
        <taxon>Fungi</taxon>
        <taxon>Dikarya</taxon>
        <taxon>Ascomycota</taxon>
        <taxon>Pezizomycotina</taxon>
        <taxon>Eurotiomycetes</taxon>
        <taxon>Eurotiomycetidae</taxon>
        <taxon>Eurotiales</taxon>
        <taxon>Aspergillaceae</taxon>
        <taxon>Aspergillus</taxon>
        <taxon>Aspergillus subgen. Nidulantes</taxon>
    </lineage>
</organism>
<dbReference type="EMBL" id="JBFXLS010000119">
    <property type="protein sequence ID" value="KAL2814876.1"/>
    <property type="molecule type" value="Genomic_DNA"/>
</dbReference>
<keyword evidence="2" id="KW-1185">Reference proteome</keyword>
<protein>
    <submittedName>
        <fullName evidence="1">Uncharacterized protein</fullName>
    </submittedName>
</protein>
<dbReference type="Proteomes" id="UP001610335">
    <property type="component" value="Unassembled WGS sequence"/>
</dbReference>
<proteinExistence type="predicted"/>